<evidence type="ECO:0000256" key="1">
    <source>
        <dbReference type="SAM" id="MobiDB-lite"/>
    </source>
</evidence>
<protein>
    <recommendedName>
        <fullName evidence="2">HNH nuclease domain-containing protein</fullName>
    </recommendedName>
</protein>
<proteinExistence type="predicted"/>
<accession>A0A0H2SMB6</accession>
<organism evidence="3 4">
    <name type="scientific">Schizopora paradoxa</name>
    <dbReference type="NCBI Taxonomy" id="27342"/>
    <lineage>
        <taxon>Eukaryota</taxon>
        <taxon>Fungi</taxon>
        <taxon>Dikarya</taxon>
        <taxon>Basidiomycota</taxon>
        <taxon>Agaricomycotina</taxon>
        <taxon>Agaricomycetes</taxon>
        <taxon>Hymenochaetales</taxon>
        <taxon>Schizoporaceae</taxon>
        <taxon>Schizopora</taxon>
    </lineage>
</organism>
<evidence type="ECO:0000259" key="2">
    <source>
        <dbReference type="Pfam" id="PF13391"/>
    </source>
</evidence>
<dbReference type="InParanoid" id="A0A0H2SMB6"/>
<evidence type="ECO:0000313" key="3">
    <source>
        <dbReference type="EMBL" id="KLO18241.1"/>
    </source>
</evidence>
<dbReference type="EMBL" id="KQ085896">
    <property type="protein sequence ID" value="KLO18241.1"/>
    <property type="molecule type" value="Genomic_DNA"/>
</dbReference>
<feature type="domain" description="HNH nuclease" evidence="2">
    <location>
        <begin position="124"/>
        <end position="192"/>
    </location>
</feature>
<sequence length="400" mass="45204">MTDQTHINLYFVLDNSNPTIGLSIPVTEILHFTRSPLKWLRYLGYVIYGAEGQLSETAGGVAVDYQRAQVDDLRASYYYVPDTQSAPCCLIDAVVNRTHSTNSSTISEPRHNFRNTIMSRDGCCIMTGVNPLQGVIEACHIIPHMRGSEYIERLTRIRTSERKVISNINDPQNGVFLANIIHSEMDLKRVAFLKTPNFALETADVQLVPPIRFSGEVPHLPQNPASPVLCLQHFAWIPLLNTCSPRNAYAIPLENRDIPPMSTALLDYNYGVAAVSMWAPDEFKRLCAGLAKLHYDPDTPSDPPSEPRNSDSESRPQEPAKPQKSDKERRYNHWKRRSKANEGEKTVGGNGGDAGYDYHDMLLGLRMYTMREQIERAEREKKRVNEMMVNEWRATVSKVG</sequence>
<dbReference type="Proteomes" id="UP000053477">
    <property type="component" value="Unassembled WGS sequence"/>
</dbReference>
<keyword evidence="4" id="KW-1185">Reference proteome</keyword>
<evidence type="ECO:0000313" key="4">
    <source>
        <dbReference type="Proteomes" id="UP000053477"/>
    </source>
</evidence>
<feature type="compositionally biased region" description="Basic and acidic residues" evidence="1">
    <location>
        <begin position="308"/>
        <end position="331"/>
    </location>
</feature>
<dbReference type="Pfam" id="PF13391">
    <property type="entry name" value="HNH_2"/>
    <property type="match status" value="1"/>
</dbReference>
<dbReference type="AlphaFoldDB" id="A0A0H2SMB6"/>
<reference evidence="3 4" key="1">
    <citation type="submission" date="2015-04" db="EMBL/GenBank/DDBJ databases">
        <title>Complete genome sequence of Schizopora paradoxa KUC8140, a cosmopolitan wood degrader in East Asia.</title>
        <authorList>
            <consortium name="DOE Joint Genome Institute"/>
            <person name="Min B."/>
            <person name="Park H."/>
            <person name="Jang Y."/>
            <person name="Kim J.-J."/>
            <person name="Kim K.H."/>
            <person name="Pangilinan J."/>
            <person name="Lipzen A."/>
            <person name="Riley R."/>
            <person name="Grigoriev I.V."/>
            <person name="Spatafora J.W."/>
            <person name="Choi I.-G."/>
        </authorList>
    </citation>
    <scope>NUCLEOTIDE SEQUENCE [LARGE SCALE GENOMIC DNA]</scope>
    <source>
        <strain evidence="3 4">KUC8140</strain>
    </source>
</reference>
<dbReference type="OrthoDB" id="3269637at2759"/>
<name>A0A0H2SMB6_9AGAM</name>
<feature type="region of interest" description="Disordered" evidence="1">
    <location>
        <begin position="295"/>
        <end position="353"/>
    </location>
</feature>
<gene>
    <name evidence="3" type="ORF">SCHPADRAFT_993671</name>
</gene>
<dbReference type="InterPro" id="IPR003615">
    <property type="entry name" value="HNH_nuc"/>
</dbReference>